<keyword evidence="1" id="KW-0378">Hydrolase</keyword>
<evidence type="ECO:0000313" key="4">
    <source>
        <dbReference type="EMBL" id="GFY60961.1"/>
    </source>
</evidence>
<dbReference type="InterPro" id="IPR038765">
    <property type="entry name" value="Papain-like_cys_pep_sf"/>
</dbReference>
<dbReference type="GO" id="GO:0016579">
    <property type="term" value="P:protein deubiquitination"/>
    <property type="evidence" value="ECO:0007669"/>
    <property type="project" value="TreeGrafter"/>
</dbReference>
<keyword evidence="5" id="KW-1185">Reference proteome</keyword>
<dbReference type="EMBL" id="BMAV01013356">
    <property type="protein sequence ID" value="GFY60961.1"/>
    <property type="molecule type" value="Genomic_DNA"/>
</dbReference>
<dbReference type="PANTHER" id="PTHR12419">
    <property type="entry name" value="OTU DOMAIN CONTAINING PROTEIN"/>
    <property type="match status" value="1"/>
</dbReference>
<organism evidence="4 5">
    <name type="scientific">Trichonephila inaurata madagascariensis</name>
    <dbReference type="NCBI Taxonomy" id="2747483"/>
    <lineage>
        <taxon>Eukaryota</taxon>
        <taxon>Metazoa</taxon>
        <taxon>Ecdysozoa</taxon>
        <taxon>Arthropoda</taxon>
        <taxon>Chelicerata</taxon>
        <taxon>Arachnida</taxon>
        <taxon>Araneae</taxon>
        <taxon>Araneomorphae</taxon>
        <taxon>Entelegynae</taxon>
        <taxon>Araneoidea</taxon>
        <taxon>Nephilidae</taxon>
        <taxon>Trichonephila</taxon>
        <taxon>Trichonephila inaurata</taxon>
    </lineage>
</organism>
<dbReference type="SUPFAM" id="SSF54001">
    <property type="entry name" value="Cysteine proteinases"/>
    <property type="match status" value="1"/>
</dbReference>
<feature type="compositionally biased region" description="Polar residues" evidence="2">
    <location>
        <begin position="80"/>
        <end position="101"/>
    </location>
</feature>
<proteinExistence type="predicted"/>
<feature type="compositionally biased region" description="Basic residues" evidence="2">
    <location>
        <begin position="1"/>
        <end position="18"/>
    </location>
</feature>
<gene>
    <name evidence="4" type="primary">OTUD6B</name>
    <name evidence="4" type="ORF">TNIN_238171</name>
</gene>
<evidence type="ECO:0000313" key="5">
    <source>
        <dbReference type="Proteomes" id="UP000886998"/>
    </source>
</evidence>
<accession>A0A8X7C7V8</accession>
<feature type="compositionally biased region" description="Polar residues" evidence="2">
    <location>
        <begin position="183"/>
        <end position="198"/>
    </location>
</feature>
<dbReference type="InterPro" id="IPR049772">
    <property type="entry name" value="OTU_OTUD6"/>
</dbReference>
<dbReference type="OrthoDB" id="415023at2759"/>
<reference evidence="4" key="1">
    <citation type="submission" date="2020-08" db="EMBL/GenBank/DDBJ databases">
        <title>Multicomponent nature underlies the extraordinary mechanical properties of spider dragline silk.</title>
        <authorList>
            <person name="Kono N."/>
            <person name="Nakamura H."/>
            <person name="Mori M."/>
            <person name="Yoshida Y."/>
            <person name="Ohtoshi R."/>
            <person name="Malay A.D."/>
            <person name="Moran D.A.P."/>
            <person name="Tomita M."/>
            <person name="Numata K."/>
            <person name="Arakawa K."/>
        </authorList>
    </citation>
    <scope>NUCLEOTIDE SEQUENCE</scope>
</reference>
<dbReference type="InterPro" id="IPR003323">
    <property type="entry name" value="OTU_dom"/>
</dbReference>
<feature type="compositionally biased region" description="Polar residues" evidence="2">
    <location>
        <begin position="62"/>
        <end position="72"/>
    </location>
</feature>
<dbReference type="CDD" id="cd22761">
    <property type="entry name" value="OTU_OTUD6"/>
    <property type="match status" value="1"/>
</dbReference>
<feature type="compositionally biased region" description="Basic residues" evidence="2">
    <location>
        <begin position="199"/>
        <end position="212"/>
    </location>
</feature>
<dbReference type="AlphaFoldDB" id="A0A8X7C7V8"/>
<feature type="region of interest" description="Disordered" evidence="2">
    <location>
        <begin position="165"/>
        <end position="219"/>
    </location>
</feature>
<feature type="region of interest" description="Disordered" evidence="2">
    <location>
        <begin position="39"/>
        <end position="134"/>
    </location>
</feature>
<feature type="domain" description="OTU" evidence="3">
    <location>
        <begin position="249"/>
        <end position="386"/>
    </location>
</feature>
<dbReference type="GO" id="GO:0004843">
    <property type="term" value="F:cysteine-type deubiquitinase activity"/>
    <property type="evidence" value="ECO:0007669"/>
    <property type="project" value="TreeGrafter"/>
</dbReference>
<dbReference type="PROSITE" id="PS50802">
    <property type="entry name" value="OTU"/>
    <property type="match status" value="1"/>
</dbReference>
<feature type="region of interest" description="Disordered" evidence="2">
    <location>
        <begin position="1"/>
        <end position="23"/>
    </location>
</feature>
<dbReference type="Gene3D" id="3.90.70.80">
    <property type="match status" value="1"/>
</dbReference>
<dbReference type="Proteomes" id="UP000886998">
    <property type="component" value="Unassembled WGS sequence"/>
</dbReference>
<evidence type="ECO:0000256" key="2">
    <source>
        <dbReference type="SAM" id="MobiDB-lite"/>
    </source>
</evidence>
<dbReference type="InterPro" id="IPR050704">
    <property type="entry name" value="Peptidase_C85-like"/>
</dbReference>
<dbReference type="PANTHER" id="PTHR12419:SF10">
    <property type="entry name" value="DEUBIQUITINASE OTUD6B"/>
    <property type="match status" value="1"/>
</dbReference>
<name>A0A8X7C7V8_9ARAC</name>
<evidence type="ECO:0000256" key="1">
    <source>
        <dbReference type="ARBA" id="ARBA00022801"/>
    </source>
</evidence>
<dbReference type="Pfam" id="PF02338">
    <property type="entry name" value="OTU"/>
    <property type="match status" value="1"/>
</dbReference>
<evidence type="ECO:0000259" key="3">
    <source>
        <dbReference type="PROSITE" id="PS50802"/>
    </source>
</evidence>
<feature type="compositionally biased region" description="Basic and acidic residues" evidence="2">
    <location>
        <begin position="168"/>
        <end position="182"/>
    </location>
</feature>
<comment type="caution">
    <text evidence="4">The sequence shown here is derived from an EMBL/GenBank/DDBJ whole genome shotgun (WGS) entry which is preliminary data.</text>
</comment>
<sequence>MTQKMKHSVPKSNRKKKKEITSKIAQMFADLDLKHEEQLKEFEGKNSSTNPSLPDDIPKTISPISQASNLNLESGKDPEQNSPTDNLADMSTSTQAENYTANPLGAGSEQENISPVSGACGPEPVKECKQRRPTRQEIQLLLVKVEKSPPMIDILDDWNYNPGSFYKPVRDRQDSESDKDTEQNSSGNPNDLPSASSRKLTKAQKRRNKKSQKQKEREKAIAEQDAINLFGCREIENTTILKKLAERQLSLFEIPSDGNCLYSAIQHQLAVLKIQNITAKDLRQLTATYLLTHREDFIPFLVDPDTGNNMTSEQYEKYCKDIVDANTWGGHIEVSALSKIFGKPIEIIQADRDITIGDESASPKLIISYHKSLYGLGAHYNSVVPAKISV</sequence>
<protein>
    <submittedName>
        <fullName evidence="4">Deubiquitinase OTUD6B</fullName>
    </submittedName>
</protein>